<dbReference type="PANTHER" id="PTHR33147">
    <property type="entry name" value="DEFENSIN-LIKE PROTEIN 1"/>
    <property type="match status" value="1"/>
</dbReference>
<keyword evidence="2" id="KW-0732">Signal</keyword>
<dbReference type="Gramene" id="TraesMAC6B03G03601440.1">
    <property type="protein sequence ID" value="TraesMAC6B03G03601440.1"/>
    <property type="gene ID" value="TraesMAC6B03G03601440"/>
</dbReference>
<dbReference type="SMART" id="SM00505">
    <property type="entry name" value="Knot1"/>
    <property type="match status" value="1"/>
</dbReference>
<dbReference type="InterPro" id="IPR036574">
    <property type="entry name" value="Scorpion_toxin-like_sf"/>
</dbReference>
<keyword evidence="5" id="KW-1185">Reference proteome</keyword>
<dbReference type="Gramene" id="TraesRN6B0101025600.1">
    <property type="protein sequence ID" value="TraesRN6B0101025600.1"/>
    <property type="gene ID" value="TraesRN6B0101025600"/>
</dbReference>
<evidence type="ECO:0000256" key="1">
    <source>
        <dbReference type="ARBA" id="ARBA00023157"/>
    </source>
</evidence>
<accession>A0A3B6PRP2</accession>
<dbReference type="OMA" id="CICYRNC"/>
<proteinExistence type="predicted"/>
<organism evidence="4">
    <name type="scientific">Triticum aestivum</name>
    <name type="common">Wheat</name>
    <dbReference type="NCBI Taxonomy" id="4565"/>
    <lineage>
        <taxon>Eukaryota</taxon>
        <taxon>Viridiplantae</taxon>
        <taxon>Streptophyta</taxon>
        <taxon>Embryophyta</taxon>
        <taxon>Tracheophyta</taxon>
        <taxon>Spermatophyta</taxon>
        <taxon>Magnoliopsida</taxon>
        <taxon>Liliopsida</taxon>
        <taxon>Poales</taxon>
        <taxon>Poaceae</taxon>
        <taxon>BOP clade</taxon>
        <taxon>Pooideae</taxon>
        <taxon>Triticodae</taxon>
        <taxon>Triticeae</taxon>
        <taxon>Triticinae</taxon>
        <taxon>Triticum</taxon>
    </lineage>
</organism>
<dbReference type="Gramene" id="TraesCS6B03G1043900.1">
    <property type="protein sequence ID" value="TraesCS6B03G1043900.1.CDS"/>
    <property type="gene ID" value="TraesCS6B03G1043900"/>
</dbReference>
<dbReference type="EnsemblPlants" id="TraesCS6B02G369500.1">
    <property type="protein sequence ID" value="TraesCS6B02G369500.1"/>
    <property type="gene ID" value="TraesCS6B02G369500"/>
</dbReference>
<dbReference type="Gene3D" id="3.30.30.10">
    <property type="entry name" value="Knottin, scorpion toxin-like"/>
    <property type="match status" value="1"/>
</dbReference>
<evidence type="ECO:0000313" key="5">
    <source>
        <dbReference type="Proteomes" id="UP000019116"/>
    </source>
</evidence>
<dbReference type="Gramene" id="TraesJAG6B03G03591760.1">
    <property type="protein sequence ID" value="TraesJAG6B03G03591760.1"/>
    <property type="gene ID" value="TraesJAG6B03G03591760"/>
</dbReference>
<dbReference type="Proteomes" id="UP000019116">
    <property type="component" value="Chromosome 6B"/>
</dbReference>
<dbReference type="InterPro" id="IPR003614">
    <property type="entry name" value="Knottins"/>
</dbReference>
<dbReference type="Gramene" id="TraesLDM6B03G03604180.1">
    <property type="protein sequence ID" value="TraesLDM6B03G03604180.1"/>
    <property type="gene ID" value="TraesLDM6B03G03604180"/>
</dbReference>
<dbReference type="SMR" id="A0A3B6PRP2"/>
<dbReference type="Gramene" id="TraesSYM6B03G03544650.1">
    <property type="protein sequence ID" value="TraesSYM6B03G03544650.1"/>
    <property type="gene ID" value="TraesSYM6B03G03544650"/>
</dbReference>
<dbReference type="Pfam" id="PF00304">
    <property type="entry name" value="Gamma-thionin"/>
    <property type="match status" value="1"/>
</dbReference>
<protein>
    <recommendedName>
        <fullName evidence="3">Knottins-like domain-containing protein</fullName>
    </recommendedName>
</protein>
<feature type="domain" description="Knottins-like" evidence="3">
    <location>
        <begin position="39"/>
        <end position="85"/>
    </location>
</feature>
<sequence>MASYMKNTAKRPLGTSKAFTCLWLVMLVVLSSEKMASHGCEKQNSTTWDGTPCIRRGKCNKPCRAEGFDNGHCDNLFTCICYRNCTNLSFSHMYMPLHA</sequence>
<name>A0A3B6PRP2_WHEAT</name>
<dbReference type="Gramene" id="TraesSTA6B03G03591940.1">
    <property type="protein sequence ID" value="TraesSTA6B03G03591940.1"/>
    <property type="gene ID" value="TraesSTA6B03G03591940"/>
</dbReference>
<dbReference type="Gramene" id="TraesLAC6B03G03557720.1">
    <property type="protein sequence ID" value="TraesLAC6B03G03557720.1"/>
    <property type="gene ID" value="TraesLAC6B03G03557720"/>
</dbReference>
<evidence type="ECO:0000259" key="3">
    <source>
        <dbReference type="SMART" id="SM00505"/>
    </source>
</evidence>
<dbReference type="SUPFAM" id="SSF57095">
    <property type="entry name" value="Scorpion toxin-like"/>
    <property type="match status" value="1"/>
</dbReference>
<evidence type="ECO:0000256" key="2">
    <source>
        <dbReference type="SAM" id="SignalP"/>
    </source>
</evidence>
<dbReference type="Gramene" id="TraesNOR6B03G03639090.1">
    <property type="protein sequence ID" value="TraesNOR6B03G03639090.1"/>
    <property type="gene ID" value="TraesNOR6B03G03639090"/>
</dbReference>
<evidence type="ECO:0000313" key="4">
    <source>
        <dbReference type="EnsemblPlants" id="TraesCS6B02G369500.1"/>
    </source>
</evidence>
<dbReference type="GO" id="GO:0006952">
    <property type="term" value="P:defense response"/>
    <property type="evidence" value="ECO:0007669"/>
    <property type="project" value="InterPro"/>
</dbReference>
<dbReference type="Gramene" id="TraesARI6B03G03562710.1">
    <property type="protein sequence ID" value="TraesARI6B03G03562710.1"/>
    <property type="gene ID" value="TraesARI6B03G03562710"/>
</dbReference>
<dbReference type="Gramene" id="TraesROB_scaffold_000895_01G000400.1">
    <property type="protein sequence ID" value="TraesROB_scaffold_000895_01G000400.1"/>
    <property type="gene ID" value="TraesROB_scaffold_000895_01G000400"/>
</dbReference>
<feature type="signal peptide" evidence="2">
    <location>
        <begin position="1"/>
        <end position="36"/>
    </location>
</feature>
<keyword evidence="1" id="KW-1015">Disulfide bond</keyword>
<dbReference type="AlphaFoldDB" id="A0A3B6PRP2"/>
<dbReference type="PANTHER" id="PTHR33147:SF39">
    <property type="entry name" value="DRO1 PROTEIN-RELATED"/>
    <property type="match status" value="1"/>
</dbReference>
<reference evidence="4" key="1">
    <citation type="submission" date="2018-08" db="EMBL/GenBank/DDBJ databases">
        <authorList>
            <person name="Rossello M."/>
        </authorList>
    </citation>
    <scope>NUCLEOTIDE SEQUENCE [LARGE SCALE GENOMIC DNA]</scope>
    <source>
        <strain evidence="4">cv. Chinese Spring</strain>
    </source>
</reference>
<dbReference type="OrthoDB" id="703517at2759"/>
<feature type="chain" id="PRO_5043179093" description="Knottins-like domain-containing protein" evidence="2">
    <location>
        <begin position="37"/>
        <end position="99"/>
    </location>
</feature>
<reference evidence="4" key="2">
    <citation type="submission" date="2018-10" db="UniProtKB">
        <authorList>
            <consortium name="EnsemblPlants"/>
        </authorList>
    </citation>
    <scope>IDENTIFICATION</scope>
</reference>
<dbReference type="Gramene" id="TraesCS6B02G369500.1">
    <property type="protein sequence ID" value="TraesCS6B02G369500.1"/>
    <property type="gene ID" value="TraesCS6B02G369500"/>
</dbReference>
<dbReference type="Gramene" id="TraesWEE_scaffold_010011_01G000400.1">
    <property type="protein sequence ID" value="TraesWEE_scaffold_010011_01G000400.1"/>
    <property type="gene ID" value="TraesWEE_scaffold_010011_01G000400"/>
</dbReference>